<dbReference type="OrthoDB" id="9812065at2"/>
<dbReference type="Gene3D" id="3.20.20.370">
    <property type="entry name" value="Glycoside hydrolase/deacetylase"/>
    <property type="match status" value="1"/>
</dbReference>
<evidence type="ECO:0000256" key="2">
    <source>
        <dbReference type="SAM" id="SignalP"/>
    </source>
</evidence>
<evidence type="ECO:0000256" key="1">
    <source>
        <dbReference type="SAM" id="MobiDB-lite"/>
    </source>
</evidence>
<dbReference type="PROSITE" id="PS51677">
    <property type="entry name" value="NODB"/>
    <property type="match status" value="1"/>
</dbReference>
<feature type="chain" id="PRO_5038741151" evidence="2">
    <location>
        <begin position="25"/>
        <end position="281"/>
    </location>
</feature>
<name>A0A1G8LEF8_ANEMI</name>
<dbReference type="InterPro" id="IPR002509">
    <property type="entry name" value="NODB_dom"/>
</dbReference>
<sequence length="281" mass="31337">MGVFRKRNVLLATAVLLTCGGAGVAWNNVEDAKAVTSALTAPPLAGKLKEIRQTEPVIQIQEPEKKSTQITTPAPARPSVTMPPGKAVTNLDYKNGEKVIYLTFDDGPGPYTEKIVSVLEERGIRGSFFWIGQRMTEAYGHIGREMTDAGHVIGTHTMHHASLSGKSKSYQEREIKDAIRAVEKHIQVPSVYFRPPYGAMNDMTKRIAADEKQYVIYWDVDSRDWNLAKHPEKIIDNVLQNVRPGSIILLHERQQTLKVLPQIIDRLGKQGYSFAALPKPK</sequence>
<organism evidence="4 5">
    <name type="scientific">Aneurinibacillus migulanus</name>
    <name type="common">Bacillus migulanus</name>
    <dbReference type="NCBI Taxonomy" id="47500"/>
    <lineage>
        <taxon>Bacteria</taxon>
        <taxon>Bacillati</taxon>
        <taxon>Bacillota</taxon>
        <taxon>Bacilli</taxon>
        <taxon>Bacillales</taxon>
        <taxon>Paenibacillaceae</taxon>
        <taxon>Aneurinibacillus group</taxon>
        <taxon>Aneurinibacillus</taxon>
    </lineage>
</organism>
<dbReference type="Proteomes" id="UP000182836">
    <property type="component" value="Unassembled WGS sequence"/>
</dbReference>
<dbReference type="EMBL" id="FNED01000005">
    <property type="protein sequence ID" value="SDI54045.1"/>
    <property type="molecule type" value="Genomic_DNA"/>
</dbReference>
<dbReference type="SUPFAM" id="SSF88713">
    <property type="entry name" value="Glycoside hydrolase/deacetylase"/>
    <property type="match status" value="1"/>
</dbReference>
<evidence type="ECO:0000259" key="3">
    <source>
        <dbReference type="PROSITE" id="PS51677"/>
    </source>
</evidence>
<reference evidence="4 5" key="1">
    <citation type="submission" date="2016-10" db="EMBL/GenBank/DDBJ databases">
        <authorList>
            <person name="de Groot N.N."/>
        </authorList>
    </citation>
    <scope>NUCLEOTIDE SEQUENCE [LARGE SCALE GENOMIC DNA]</scope>
    <source>
        <strain evidence="4 5">DSM 2895</strain>
    </source>
</reference>
<feature type="region of interest" description="Disordered" evidence="1">
    <location>
        <begin position="64"/>
        <end position="84"/>
    </location>
</feature>
<feature type="signal peptide" evidence="2">
    <location>
        <begin position="1"/>
        <end position="24"/>
    </location>
</feature>
<evidence type="ECO:0000313" key="5">
    <source>
        <dbReference type="Proteomes" id="UP000182836"/>
    </source>
</evidence>
<dbReference type="CDD" id="cd10917">
    <property type="entry name" value="CE4_NodB_like_6s_7s"/>
    <property type="match status" value="1"/>
</dbReference>
<dbReference type="GO" id="GO:0016810">
    <property type="term" value="F:hydrolase activity, acting on carbon-nitrogen (but not peptide) bonds"/>
    <property type="evidence" value="ECO:0007669"/>
    <property type="project" value="InterPro"/>
</dbReference>
<evidence type="ECO:0000313" key="4">
    <source>
        <dbReference type="EMBL" id="SDI54045.1"/>
    </source>
</evidence>
<dbReference type="GeneID" id="42303831"/>
<keyword evidence="2" id="KW-0732">Signal</keyword>
<feature type="domain" description="NodB homology" evidence="3">
    <location>
        <begin position="98"/>
        <end position="275"/>
    </location>
</feature>
<protein>
    <submittedName>
        <fullName evidence="4">Polysaccharide deacetylase</fullName>
    </submittedName>
</protein>
<gene>
    <name evidence="4" type="ORF">SAMN04487909_10541</name>
</gene>
<dbReference type="Pfam" id="PF01522">
    <property type="entry name" value="Polysacc_deac_1"/>
    <property type="match status" value="1"/>
</dbReference>
<dbReference type="RefSeq" id="WP_052812387.1">
    <property type="nucleotide sequence ID" value="NZ_BJOA01000065.1"/>
</dbReference>
<proteinExistence type="predicted"/>
<dbReference type="AlphaFoldDB" id="A0A1G8LEF8"/>
<dbReference type="PANTHER" id="PTHR10587">
    <property type="entry name" value="GLYCOSYL TRANSFERASE-RELATED"/>
    <property type="match status" value="1"/>
</dbReference>
<accession>A0A1G8LEF8</accession>
<dbReference type="InterPro" id="IPR011330">
    <property type="entry name" value="Glyco_hydro/deAcase_b/a-brl"/>
</dbReference>
<dbReference type="GO" id="GO:0005975">
    <property type="term" value="P:carbohydrate metabolic process"/>
    <property type="evidence" value="ECO:0007669"/>
    <property type="project" value="InterPro"/>
</dbReference>
<dbReference type="InterPro" id="IPR050248">
    <property type="entry name" value="Polysacc_deacetylase_ArnD"/>
</dbReference>